<evidence type="ECO:0000256" key="2">
    <source>
        <dbReference type="SAM" id="MobiDB-lite"/>
    </source>
</evidence>
<dbReference type="AlphaFoldDB" id="A0A319CM38"/>
<dbReference type="EMBL" id="KZ821756">
    <property type="protein sequence ID" value="PYH76538.1"/>
    <property type="molecule type" value="Genomic_DNA"/>
</dbReference>
<keyword evidence="1" id="KW-0539">Nucleus</keyword>
<dbReference type="Pfam" id="PF24779">
    <property type="entry name" value="UTP23_sensor"/>
    <property type="match status" value="1"/>
</dbReference>
<dbReference type="FunFam" id="3.40.50.1010:FF:000062">
    <property type="entry name" value="rRNA processing protein, putative"/>
    <property type="match status" value="1"/>
</dbReference>
<sequence>MRAKRSKKYRKLMHQYELTFGFREPYQVLVDSNFLRAVHSFKMELIPALERTVQGKVKPLLTKCSLAAIMANQPLHPRTNNPMRPHFLPPPTEVPLRHCSHNEDSTPIDEVECLLSLLSPTTEVKKNKEHYILATADAPAAAEKEKERAAIAAGRKRKRGPDREAETAIQKSRELRQGARAIPGVPIVYVKRSVMVLEPMSGPSEDIRDGVEQGKFRAGLSEEARKKAEAKAAATAGSGDAKNNSSGGKKPGMKKAKGPNPLSMKKPKKRTAEGGAAAAPRPKRKDADAGGAEGGNAAEEGADADADAAAPKAKRRRRHHNKGAKQEDGNEAGESAAAAVPAAGDAMDE</sequence>
<reference evidence="4 5" key="1">
    <citation type="submission" date="2016-12" db="EMBL/GenBank/DDBJ databases">
        <title>The genomes of Aspergillus section Nigri reveals drivers in fungal speciation.</title>
        <authorList>
            <consortium name="DOE Joint Genome Institute"/>
            <person name="Vesth T.C."/>
            <person name="Nybo J."/>
            <person name="Theobald S."/>
            <person name="Brandl J."/>
            <person name="Frisvad J.C."/>
            <person name="Nielsen K.F."/>
            <person name="Lyhne E.K."/>
            <person name="Kogle M.E."/>
            <person name="Kuo A."/>
            <person name="Riley R."/>
            <person name="Clum A."/>
            <person name="Nolan M."/>
            <person name="Lipzen A."/>
            <person name="Salamov A."/>
            <person name="Henrissat B."/>
            <person name="Wiebenga A."/>
            <person name="De Vries R.P."/>
            <person name="Grigoriev I.V."/>
            <person name="Mortensen U.H."/>
            <person name="Andersen M.R."/>
            <person name="Baker S.E."/>
        </authorList>
    </citation>
    <scope>NUCLEOTIDE SEQUENCE [LARGE SCALE GENOMIC DNA]</scope>
    <source>
        <strain evidence="4 5">CBS 121591</strain>
    </source>
</reference>
<dbReference type="RefSeq" id="XP_025486738.1">
    <property type="nucleotide sequence ID" value="XM_025636469.1"/>
</dbReference>
<dbReference type="Proteomes" id="UP000248340">
    <property type="component" value="Unassembled WGS sequence"/>
</dbReference>
<dbReference type="GO" id="GO:0032040">
    <property type="term" value="C:small-subunit processome"/>
    <property type="evidence" value="ECO:0007669"/>
    <property type="project" value="InterPro"/>
</dbReference>
<name>A0A319CM38_9EURO</name>
<evidence type="ECO:0000313" key="5">
    <source>
        <dbReference type="Proteomes" id="UP000248340"/>
    </source>
</evidence>
<dbReference type="PANTHER" id="PTHR12416">
    <property type="entry name" value="RRNA-PROCESSING PROTEIN UTP23 HOMOLOG"/>
    <property type="match status" value="1"/>
</dbReference>
<feature type="region of interest" description="Disordered" evidence="2">
    <location>
        <begin position="227"/>
        <end position="349"/>
    </location>
</feature>
<dbReference type="VEuPathDB" id="FungiDB:BO82DRAFT_359065"/>
<dbReference type="GeneID" id="37139210"/>
<protein>
    <recommendedName>
        <fullName evidence="3">UTP23 sensor motif region domain-containing protein</fullName>
    </recommendedName>
</protein>
<accession>A0A319CM38</accession>
<feature type="compositionally biased region" description="Basic residues" evidence="2">
    <location>
        <begin position="312"/>
        <end position="323"/>
    </location>
</feature>
<feature type="compositionally biased region" description="Low complexity" evidence="2">
    <location>
        <begin position="231"/>
        <end position="248"/>
    </location>
</feature>
<evidence type="ECO:0000313" key="4">
    <source>
        <dbReference type="EMBL" id="PYH76538.1"/>
    </source>
</evidence>
<organism evidence="4 5">
    <name type="scientific">Aspergillus uvarum CBS 121591</name>
    <dbReference type="NCBI Taxonomy" id="1448315"/>
    <lineage>
        <taxon>Eukaryota</taxon>
        <taxon>Fungi</taxon>
        <taxon>Dikarya</taxon>
        <taxon>Ascomycota</taxon>
        <taxon>Pezizomycotina</taxon>
        <taxon>Eurotiomycetes</taxon>
        <taxon>Eurotiomycetidae</taxon>
        <taxon>Eurotiales</taxon>
        <taxon>Aspergillaceae</taxon>
        <taxon>Aspergillus</taxon>
        <taxon>Aspergillus subgen. Circumdati</taxon>
    </lineage>
</organism>
<dbReference type="Pfam" id="PF04900">
    <property type="entry name" value="Fcf1"/>
    <property type="match status" value="2"/>
</dbReference>
<proteinExistence type="predicted"/>
<keyword evidence="5" id="KW-1185">Reference proteome</keyword>
<dbReference type="InterPro" id="IPR006984">
    <property type="entry name" value="Fcf1/UTP23"/>
</dbReference>
<feature type="domain" description="UTP23 sensor motif region" evidence="3">
    <location>
        <begin position="254"/>
        <end position="269"/>
    </location>
</feature>
<gene>
    <name evidence="4" type="ORF">BO82DRAFT_359065</name>
</gene>
<dbReference type="InterPro" id="IPR057776">
    <property type="entry name" value="UTP23_sensor"/>
</dbReference>
<dbReference type="Gene3D" id="3.40.50.1010">
    <property type="entry name" value="5'-nuclease"/>
    <property type="match status" value="1"/>
</dbReference>
<dbReference type="STRING" id="1448315.A0A319CM38"/>
<evidence type="ECO:0000259" key="3">
    <source>
        <dbReference type="Pfam" id="PF24779"/>
    </source>
</evidence>
<dbReference type="OrthoDB" id="25675at2759"/>
<feature type="compositionally biased region" description="Low complexity" evidence="2">
    <location>
        <begin position="332"/>
        <end position="349"/>
    </location>
</feature>
<evidence type="ECO:0000256" key="1">
    <source>
        <dbReference type="ARBA" id="ARBA00023242"/>
    </source>
</evidence>